<organism evidence="1 2">
    <name type="scientific">Xanthocytophaga agilis</name>
    <dbReference type="NCBI Taxonomy" id="3048010"/>
    <lineage>
        <taxon>Bacteria</taxon>
        <taxon>Pseudomonadati</taxon>
        <taxon>Bacteroidota</taxon>
        <taxon>Cytophagia</taxon>
        <taxon>Cytophagales</taxon>
        <taxon>Rhodocytophagaceae</taxon>
        <taxon>Xanthocytophaga</taxon>
    </lineage>
</organism>
<keyword evidence="2" id="KW-1185">Reference proteome</keyword>
<evidence type="ECO:0008006" key="3">
    <source>
        <dbReference type="Google" id="ProtNLM"/>
    </source>
</evidence>
<reference evidence="1" key="1">
    <citation type="submission" date="2023-05" db="EMBL/GenBank/DDBJ databases">
        <authorList>
            <person name="Zhang X."/>
        </authorList>
    </citation>
    <scope>NUCLEOTIDE SEQUENCE</scope>
    <source>
        <strain evidence="1">BD1B2-1</strain>
    </source>
</reference>
<name>A0AAE3QYD4_9BACT</name>
<dbReference type="RefSeq" id="WP_314509807.1">
    <property type="nucleotide sequence ID" value="NZ_JASJOU010000001.1"/>
</dbReference>
<accession>A0AAE3QYD4</accession>
<dbReference type="PROSITE" id="PS51257">
    <property type="entry name" value="PROKAR_LIPOPROTEIN"/>
    <property type="match status" value="1"/>
</dbReference>
<proteinExistence type="predicted"/>
<evidence type="ECO:0000313" key="1">
    <source>
        <dbReference type="EMBL" id="MDJ1500286.1"/>
    </source>
</evidence>
<dbReference type="Proteomes" id="UP001232063">
    <property type="component" value="Unassembled WGS sequence"/>
</dbReference>
<protein>
    <recommendedName>
        <fullName evidence="3">Lipoprotein</fullName>
    </recommendedName>
</protein>
<gene>
    <name evidence="1" type="ORF">QNI22_06500</name>
</gene>
<sequence length="231" mass="26826">MKPYYYLILCLLLGCKNEKKETSLKPPVTSNVDTSLSFNEMLHIPQHSSEAYGEYESFLRCKKLLQISDSTSFKNDYEIRLYLFGSFQGLYCYKYTLHNNEWKGERIILHYSTTRQLEREPVSPKEGWKTFIQNAINNGLLNIPTREEMNQEIVQLGKLYPDVNLQIIDGGSVMIETITKDHYELRLYNNQLSLADDMKLYDNPRPLPAGVSKPTVLKKINTLIKSLVIYP</sequence>
<dbReference type="EMBL" id="JASJOU010000001">
    <property type="protein sequence ID" value="MDJ1500286.1"/>
    <property type="molecule type" value="Genomic_DNA"/>
</dbReference>
<evidence type="ECO:0000313" key="2">
    <source>
        <dbReference type="Proteomes" id="UP001232063"/>
    </source>
</evidence>
<comment type="caution">
    <text evidence="1">The sequence shown here is derived from an EMBL/GenBank/DDBJ whole genome shotgun (WGS) entry which is preliminary data.</text>
</comment>
<dbReference type="AlphaFoldDB" id="A0AAE3QYD4"/>